<protein>
    <submittedName>
        <fullName evidence="2">Uncharacterized protein</fullName>
    </submittedName>
</protein>
<dbReference type="HOGENOM" id="CLU_151704_0_0_2"/>
<dbReference type="EMBL" id="CP002098">
    <property type="protein sequence ID" value="ADM28475.1"/>
    <property type="molecule type" value="Genomic_DNA"/>
</dbReference>
<dbReference type="Proteomes" id="UP000001304">
    <property type="component" value="Chromosome"/>
</dbReference>
<dbReference type="KEGG" id="iag:Igag_1678"/>
<name>E0SRU4_IGNAA</name>
<evidence type="ECO:0000256" key="1">
    <source>
        <dbReference type="SAM" id="Coils"/>
    </source>
</evidence>
<keyword evidence="1" id="KW-0175">Coiled coil</keyword>
<proteinExistence type="predicted"/>
<accession>E0SRU4</accession>
<organism evidence="2 3">
    <name type="scientific">Ignisphaera aggregans (strain DSM 17230 / JCM 13409 / AQ1.S1)</name>
    <dbReference type="NCBI Taxonomy" id="583356"/>
    <lineage>
        <taxon>Archaea</taxon>
        <taxon>Thermoproteota</taxon>
        <taxon>Thermoprotei</taxon>
        <taxon>Desulfurococcales</taxon>
        <taxon>Desulfurococcaceae</taxon>
        <taxon>Ignisphaera</taxon>
    </lineage>
</organism>
<keyword evidence="3" id="KW-1185">Reference proteome</keyword>
<dbReference type="BioCyc" id="IAGG583356:GHAH-1665-MONOMER"/>
<sequence length="136" mass="15469">MSIVREFNSVAELMKYLDDEIAEHRRRLGEMLKKLEELRVKAEQEKKLKSLLSKLGLPESSTQNEIVLRSSRIVVNPTPAQELSALEASIESLNNRITQLMAIRKELEILGNVDVEARVVVVYVDGLPRIVLLKFS</sequence>
<dbReference type="AlphaFoldDB" id="E0SRU4"/>
<dbReference type="STRING" id="583356.Igag_1678"/>
<reference evidence="2 3" key="1">
    <citation type="journal article" date="2010" name="Stand. Genomic Sci.">
        <title>Complete genome sequence of Ignisphaera aggregans type strain (AQ1.S1).</title>
        <authorList>
            <person name="Goker M."/>
            <person name="Held B."/>
            <person name="Lapidus A."/>
            <person name="Nolan M."/>
            <person name="Spring S."/>
            <person name="Yasawong M."/>
            <person name="Lucas S."/>
            <person name="Glavina Del Rio T."/>
            <person name="Tice H."/>
            <person name="Cheng J.F."/>
            <person name="Goodwin L."/>
            <person name="Tapia R."/>
            <person name="Pitluck S."/>
            <person name="Liolios K."/>
            <person name="Ivanova N."/>
            <person name="Mavromatis K."/>
            <person name="Mikhailova N."/>
            <person name="Pati A."/>
            <person name="Chen A."/>
            <person name="Palaniappan K."/>
            <person name="Brambilla E."/>
            <person name="Land M."/>
            <person name="Hauser L."/>
            <person name="Chang Y.J."/>
            <person name="Jeffries C.D."/>
            <person name="Brettin T."/>
            <person name="Detter J.C."/>
            <person name="Han C."/>
            <person name="Rohde M."/>
            <person name="Sikorski J."/>
            <person name="Woyke T."/>
            <person name="Bristow J."/>
            <person name="Eisen J.A."/>
            <person name="Markowitz V."/>
            <person name="Hugenholtz P."/>
            <person name="Kyrpides N.C."/>
            <person name="Klenk H.P."/>
        </authorList>
    </citation>
    <scope>NUCLEOTIDE SEQUENCE [LARGE SCALE GENOMIC DNA]</scope>
    <source>
        <strain evidence="3">DSM 17230 / JCM 13409 / AQ1.S1</strain>
    </source>
</reference>
<feature type="coiled-coil region" evidence="1">
    <location>
        <begin position="83"/>
        <end position="110"/>
    </location>
</feature>
<evidence type="ECO:0000313" key="2">
    <source>
        <dbReference type="EMBL" id="ADM28475.1"/>
    </source>
</evidence>
<evidence type="ECO:0000313" key="3">
    <source>
        <dbReference type="Proteomes" id="UP000001304"/>
    </source>
</evidence>
<gene>
    <name evidence="2" type="ordered locus">Igag_1678</name>
</gene>
<feature type="coiled-coil region" evidence="1">
    <location>
        <begin position="21"/>
        <end position="52"/>
    </location>
</feature>